<evidence type="ECO:0000256" key="4">
    <source>
        <dbReference type="ARBA" id="ARBA00022617"/>
    </source>
</evidence>
<evidence type="ECO:0000256" key="6">
    <source>
        <dbReference type="ARBA" id="ARBA00023002"/>
    </source>
</evidence>
<evidence type="ECO:0000313" key="12">
    <source>
        <dbReference type="EMBL" id="KAI0292324.1"/>
    </source>
</evidence>
<accession>A0AAD4LW11</accession>
<proteinExistence type="inferred from homology"/>
<keyword evidence="5 9" id="KW-0479">Metal-binding</keyword>
<evidence type="ECO:0000256" key="1">
    <source>
        <dbReference type="ARBA" id="ARBA00001971"/>
    </source>
</evidence>
<reference evidence="12" key="1">
    <citation type="journal article" date="2022" name="New Phytol.">
        <title>Evolutionary transition to the ectomycorrhizal habit in the genomes of a hyperdiverse lineage of mushroom-forming fungi.</title>
        <authorList>
            <person name="Looney B."/>
            <person name="Miyauchi S."/>
            <person name="Morin E."/>
            <person name="Drula E."/>
            <person name="Courty P.E."/>
            <person name="Kohler A."/>
            <person name="Kuo A."/>
            <person name="LaButti K."/>
            <person name="Pangilinan J."/>
            <person name="Lipzen A."/>
            <person name="Riley R."/>
            <person name="Andreopoulos W."/>
            <person name="He G."/>
            <person name="Johnson J."/>
            <person name="Nolan M."/>
            <person name="Tritt A."/>
            <person name="Barry K.W."/>
            <person name="Grigoriev I.V."/>
            <person name="Nagy L.G."/>
            <person name="Hibbett D."/>
            <person name="Henrissat B."/>
            <person name="Matheny P.B."/>
            <person name="Labbe J."/>
            <person name="Martin F.M."/>
        </authorList>
    </citation>
    <scope>NUCLEOTIDE SEQUENCE</scope>
    <source>
        <strain evidence="12">BPL690</strain>
    </source>
</reference>
<comment type="caution">
    <text evidence="12">The sequence shown here is derived from an EMBL/GenBank/DDBJ whole genome shotgun (WGS) entry which is preliminary data.</text>
</comment>
<dbReference type="PANTHER" id="PTHR46300">
    <property type="entry name" value="P450, PUTATIVE (EUROFUNG)-RELATED-RELATED"/>
    <property type="match status" value="1"/>
</dbReference>
<dbReference type="CDD" id="cd11065">
    <property type="entry name" value="CYP64-like"/>
    <property type="match status" value="1"/>
</dbReference>
<dbReference type="AlphaFoldDB" id="A0AAD4LW11"/>
<feature type="binding site" description="axial binding residue" evidence="9">
    <location>
        <position position="448"/>
    </location>
    <ligand>
        <name>heme</name>
        <dbReference type="ChEBI" id="CHEBI:30413"/>
    </ligand>
    <ligandPart>
        <name>Fe</name>
        <dbReference type="ChEBI" id="CHEBI:18248"/>
    </ligandPart>
</feature>
<dbReference type="Gene3D" id="1.10.630.10">
    <property type="entry name" value="Cytochrome P450"/>
    <property type="match status" value="1"/>
</dbReference>
<evidence type="ECO:0000256" key="11">
    <source>
        <dbReference type="SAM" id="Phobius"/>
    </source>
</evidence>
<evidence type="ECO:0000313" key="13">
    <source>
        <dbReference type="Proteomes" id="UP001203297"/>
    </source>
</evidence>
<evidence type="ECO:0000256" key="7">
    <source>
        <dbReference type="ARBA" id="ARBA00023004"/>
    </source>
</evidence>
<evidence type="ECO:0000256" key="3">
    <source>
        <dbReference type="ARBA" id="ARBA00010617"/>
    </source>
</evidence>
<evidence type="ECO:0000256" key="10">
    <source>
        <dbReference type="RuleBase" id="RU000461"/>
    </source>
</evidence>
<dbReference type="Pfam" id="PF00067">
    <property type="entry name" value="p450"/>
    <property type="match status" value="1"/>
</dbReference>
<dbReference type="GO" id="GO:0005506">
    <property type="term" value="F:iron ion binding"/>
    <property type="evidence" value="ECO:0007669"/>
    <property type="project" value="InterPro"/>
</dbReference>
<feature type="transmembrane region" description="Helical" evidence="11">
    <location>
        <begin position="12"/>
        <end position="31"/>
    </location>
</feature>
<dbReference type="Proteomes" id="UP001203297">
    <property type="component" value="Unassembled WGS sequence"/>
</dbReference>
<dbReference type="PANTHER" id="PTHR46300:SF7">
    <property type="entry name" value="P450, PUTATIVE (EUROFUNG)-RELATED"/>
    <property type="match status" value="1"/>
</dbReference>
<evidence type="ECO:0000256" key="8">
    <source>
        <dbReference type="ARBA" id="ARBA00023033"/>
    </source>
</evidence>
<dbReference type="InterPro" id="IPR050364">
    <property type="entry name" value="Cytochrome_P450_fung"/>
</dbReference>
<dbReference type="GO" id="GO:0004497">
    <property type="term" value="F:monooxygenase activity"/>
    <property type="evidence" value="ECO:0007669"/>
    <property type="project" value="UniProtKB-KW"/>
</dbReference>
<dbReference type="InterPro" id="IPR036396">
    <property type="entry name" value="Cyt_P450_sf"/>
</dbReference>
<dbReference type="InterPro" id="IPR001128">
    <property type="entry name" value="Cyt_P450"/>
</dbReference>
<comment type="similarity">
    <text evidence="3 10">Belongs to the cytochrome P450 family.</text>
</comment>
<evidence type="ECO:0000256" key="2">
    <source>
        <dbReference type="ARBA" id="ARBA00005179"/>
    </source>
</evidence>
<dbReference type="InterPro" id="IPR017972">
    <property type="entry name" value="Cyt_P450_CS"/>
</dbReference>
<gene>
    <name evidence="12" type="ORF">B0F90DRAFT_1920345</name>
</gene>
<keyword evidence="6 10" id="KW-0560">Oxidoreductase</keyword>
<sequence>MVTWILGSDNSFHLLAVVTLLGAICWFITYLSKRSYRNLPPGPKGLPFIGDVRHAVDPIWLASPERKNEYGELMYTSTLGQGILVINSQRVAIDLLEKRSNIYSDRQRFISAGDYMTENLSFTLTPYDDVWRRFRRASMDSFSKSAVSRFYPIQNREAIMLTLGFMKSPSALQKHFERHALSILLSVNYHHPPTQSEDDPIVVALANHVRRLLHEMEPGVRLVEFFPWLRYIPSRFTQWKQNARFYYNHDSLMFEGLVKKVADDLANGIDQPSFSASLIKNQSKHNLSERERAWLAGDMLAAGTETTSTTLHWWLLAILVYPDVQARAHAELDEIVGYARPPTFSDLPSLPYIRAMVKETLRWAVIAPFAVPHVSTADDWYEGMYIPKGTICLPNIKVLNSDPNVFGKDAERFDPARHLNKKGEEVKAVMMDGREEGHVTFGFGRRLCVGKHLAEGTLAIDFATMLWAMKFERPEGAVKGELDVHTLVRSSLTTRPAPFEYKALPRFPEAVALLKEALELYQ</sequence>
<evidence type="ECO:0000256" key="9">
    <source>
        <dbReference type="PIRSR" id="PIRSR602401-1"/>
    </source>
</evidence>
<keyword evidence="11" id="KW-0812">Transmembrane</keyword>
<keyword evidence="11" id="KW-1133">Transmembrane helix</keyword>
<dbReference type="PRINTS" id="PR00463">
    <property type="entry name" value="EP450I"/>
</dbReference>
<comment type="pathway">
    <text evidence="2">Secondary metabolite biosynthesis.</text>
</comment>
<keyword evidence="7 9" id="KW-0408">Iron</keyword>
<keyword evidence="11" id="KW-0472">Membrane</keyword>
<name>A0AAD4LW11_9AGAM</name>
<evidence type="ECO:0000256" key="5">
    <source>
        <dbReference type="ARBA" id="ARBA00022723"/>
    </source>
</evidence>
<dbReference type="SUPFAM" id="SSF48264">
    <property type="entry name" value="Cytochrome P450"/>
    <property type="match status" value="1"/>
</dbReference>
<comment type="cofactor">
    <cofactor evidence="1 9">
        <name>heme</name>
        <dbReference type="ChEBI" id="CHEBI:30413"/>
    </cofactor>
</comment>
<dbReference type="EMBL" id="WTXG01000126">
    <property type="protein sequence ID" value="KAI0292324.1"/>
    <property type="molecule type" value="Genomic_DNA"/>
</dbReference>
<organism evidence="12 13">
    <name type="scientific">Multifurca ochricompacta</name>
    <dbReference type="NCBI Taxonomy" id="376703"/>
    <lineage>
        <taxon>Eukaryota</taxon>
        <taxon>Fungi</taxon>
        <taxon>Dikarya</taxon>
        <taxon>Basidiomycota</taxon>
        <taxon>Agaricomycotina</taxon>
        <taxon>Agaricomycetes</taxon>
        <taxon>Russulales</taxon>
        <taxon>Russulaceae</taxon>
        <taxon>Multifurca</taxon>
    </lineage>
</organism>
<keyword evidence="8 10" id="KW-0503">Monooxygenase</keyword>
<dbReference type="PROSITE" id="PS00086">
    <property type="entry name" value="CYTOCHROME_P450"/>
    <property type="match status" value="1"/>
</dbReference>
<dbReference type="GO" id="GO:0020037">
    <property type="term" value="F:heme binding"/>
    <property type="evidence" value="ECO:0007669"/>
    <property type="project" value="InterPro"/>
</dbReference>
<keyword evidence="13" id="KW-1185">Reference proteome</keyword>
<protein>
    <submittedName>
        <fullName evidence="12">Cytochrome P450</fullName>
    </submittedName>
</protein>
<dbReference type="GO" id="GO:0016705">
    <property type="term" value="F:oxidoreductase activity, acting on paired donors, with incorporation or reduction of molecular oxygen"/>
    <property type="evidence" value="ECO:0007669"/>
    <property type="project" value="InterPro"/>
</dbReference>
<keyword evidence="4 9" id="KW-0349">Heme</keyword>
<dbReference type="InterPro" id="IPR002401">
    <property type="entry name" value="Cyt_P450_E_grp-I"/>
</dbReference>
<dbReference type="PRINTS" id="PR00385">
    <property type="entry name" value="P450"/>
</dbReference>